<dbReference type="AlphaFoldDB" id="A0A4Z0M9E7"/>
<name>A0A4Z0M9E7_9GAMM</name>
<dbReference type="EMBL" id="SRLE01000001">
    <property type="protein sequence ID" value="TGD76151.1"/>
    <property type="molecule type" value="Genomic_DNA"/>
</dbReference>
<proteinExistence type="predicted"/>
<comment type="caution">
    <text evidence="1">The sequence shown here is derived from an EMBL/GenBank/DDBJ whole genome shotgun (WGS) entry which is preliminary data.</text>
</comment>
<sequence>MIVATQRDRAWTPGTSDMQRPVQLVGFACALAAGLAAGAARAAGDSSTSFSAEIGLGAEYDSNVSVDELDASSNQGDYAGTLDAELKLKHEFNPKLDTSLTYNFSETAYEEFDFLDRQTHLLGLDFAGDLGPVTSGLTLHYINARLDGEDFLEYYRASPYASGFLAKKWFLRGAYVYSDKSVEQNPGRDSLGHAGELDVYFFRRGLRSYFNVGYKYKHEDAEADRYDYTSSDVKVRYVHRWDVLQKPLKFELGWRYEYRDYSSVTPSIGEERLDKRQRWKTSLDYPVFTKGNIELYGGYADYDSNYPSADYEQYVVGTRVSYSW</sequence>
<keyword evidence="2" id="KW-1185">Reference proteome</keyword>
<accession>A0A4Z0M9E7</accession>
<evidence type="ECO:0000313" key="2">
    <source>
        <dbReference type="Proteomes" id="UP000298050"/>
    </source>
</evidence>
<dbReference type="OrthoDB" id="6380601at2"/>
<organism evidence="1 2">
    <name type="scientific">Mangrovimicrobium sediminis</name>
    <dbReference type="NCBI Taxonomy" id="2562682"/>
    <lineage>
        <taxon>Bacteria</taxon>
        <taxon>Pseudomonadati</taxon>
        <taxon>Pseudomonadota</taxon>
        <taxon>Gammaproteobacteria</taxon>
        <taxon>Cellvibrionales</taxon>
        <taxon>Halieaceae</taxon>
        <taxon>Mangrovimicrobium</taxon>
    </lineage>
</organism>
<evidence type="ECO:0000313" key="1">
    <source>
        <dbReference type="EMBL" id="TGD76151.1"/>
    </source>
</evidence>
<dbReference type="SUPFAM" id="SSF56935">
    <property type="entry name" value="Porins"/>
    <property type="match status" value="1"/>
</dbReference>
<protein>
    <submittedName>
        <fullName evidence="1">DUF560 domain-containing protein</fullName>
    </submittedName>
</protein>
<reference evidence="1 2" key="1">
    <citation type="submission" date="2019-04" db="EMBL/GenBank/DDBJ databases">
        <title>Taxonomy of novel Haliea sp. from mangrove soil of West Coast of India.</title>
        <authorList>
            <person name="Verma A."/>
            <person name="Kumar P."/>
            <person name="Krishnamurthi S."/>
        </authorList>
    </citation>
    <scope>NUCLEOTIDE SEQUENCE [LARGE SCALE GENOMIC DNA]</scope>
    <source>
        <strain evidence="1 2">SAOS-164</strain>
    </source>
</reference>
<gene>
    <name evidence="1" type="ORF">E4634_00975</name>
</gene>
<dbReference type="Proteomes" id="UP000298050">
    <property type="component" value="Unassembled WGS sequence"/>
</dbReference>